<sequence>MRQNCSGSVAGQWTRSCRASALRARLPSPRSKPPDANNPFSSFLVLTDTLPALGCMPRAGALATVARVHRLGLTYDDACGDTSEPSPIRPGSVSHGACSHGPKRLHQKQPGSLGGGDRDFANFSLISLAGADGPNRNVPLTSSSPSPSSPRRGGLAAMQFDRSCVAEHDARSSCPALVARSLASMGAVAQPLTRYWSPTTSAAAFVASHSSHSPYLRICKVGLLERIVLRNRSGLERPSLVDLRAVPPASPMKPATYAVGYERDVEIALPLPDVLRAAVPCMNARLMRPRPAETDGWLGDDATAMTARGGKHRACPPLGVGTRAAAVQYVAWSATAAPTVREGRHSDFAAAHRPAPRDAGPQRNTPGAAPKMLVKGPCVTGASAGVDVPHIHHVVEWSEWPNTTPSGDDMTTRLTRCRRDGDVAQRPLSEISPLPRVWQIGDESHI</sequence>
<reference evidence="2 3" key="1">
    <citation type="journal article" date="2024" name="Microbiol. Resour. Announc.">
        <title>Genome annotations for the ascomycete fungi Trichoderma harzianum, Trichoderma aggressivum, and Purpureocillium lilacinum.</title>
        <authorList>
            <person name="Beijen E.P.W."/>
            <person name="Ohm R.A."/>
        </authorList>
    </citation>
    <scope>NUCLEOTIDE SEQUENCE [LARGE SCALE GENOMIC DNA]</scope>
    <source>
        <strain evidence="2 3">CBS 150709</strain>
    </source>
</reference>
<gene>
    <name evidence="2" type="ORF">Purlil1_12753</name>
</gene>
<keyword evidence="3" id="KW-1185">Reference proteome</keyword>
<proteinExistence type="predicted"/>
<dbReference type="Proteomes" id="UP001287286">
    <property type="component" value="Unassembled WGS sequence"/>
</dbReference>
<feature type="region of interest" description="Disordered" evidence="1">
    <location>
        <begin position="134"/>
        <end position="155"/>
    </location>
</feature>
<evidence type="ECO:0000256" key="1">
    <source>
        <dbReference type="SAM" id="MobiDB-lite"/>
    </source>
</evidence>
<protein>
    <submittedName>
        <fullName evidence="2">Uncharacterized protein</fullName>
    </submittedName>
</protein>
<name>A0ABR0BG31_PURLI</name>
<accession>A0ABR0BG31</accession>
<organism evidence="2 3">
    <name type="scientific">Purpureocillium lilacinum</name>
    <name type="common">Paecilomyces lilacinus</name>
    <dbReference type="NCBI Taxonomy" id="33203"/>
    <lineage>
        <taxon>Eukaryota</taxon>
        <taxon>Fungi</taxon>
        <taxon>Dikarya</taxon>
        <taxon>Ascomycota</taxon>
        <taxon>Pezizomycotina</taxon>
        <taxon>Sordariomycetes</taxon>
        <taxon>Hypocreomycetidae</taxon>
        <taxon>Hypocreales</taxon>
        <taxon>Ophiocordycipitaceae</taxon>
        <taxon>Purpureocillium</taxon>
    </lineage>
</organism>
<feature type="region of interest" description="Disordered" evidence="1">
    <location>
        <begin position="349"/>
        <end position="369"/>
    </location>
</feature>
<comment type="caution">
    <text evidence="2">The sequence shown here is derived from an EMBL/GenBank/DDBJ whole genome shotgun (WGS) entry which is preliminary data.</text>
</comment>
<dbReference type="EMBL" id="JAWRVI010000129">
    <property type="protein sequence ID" value="KAK4075213.1"/>
    <property type="molecule type" value="Genomic_DNA"/>
</dbReference>
<evidence type="ECO:0000313" key="2">
    <source>
        <dbReference type="EMBL" id="KAK4075213.1"/>
    </source>
</evidence>
<evidence type="ECO:0000313" key="3">
    <source>
        <dbReference type="Proteomes" id="UP001287286"/>
    </source>
</evidence>
<feature type="region of interest" description="Disordered" evidence="1">
    <location>
        <begin position="82"/>
        <end position="116"/>
    </location>
</feature>